<dbReference type="Proteomes" id="UP001378956">
    <property type="component" value="Unassembled WGS sequence"/>
</dbReference>
<dbReference type="InterPro" id="IPR019619">
    <property type="entry name" value="DUF2490"/>
</dbReference>
<evidence type="ECO:0000256" key="1">
    <source>
        <dbReference type="SAM" id="SignalP"/>
    </source>
</evidence>
<keyword evidence="3" id="KW-1185">Reference proteome</keyword>
<dbReference type="EMBL" id="JBBEUB010000001">
    <property type="protein sequence ID" value="MEJ2901038.1"/>
    <property type="molecule type" value="Genomic_DNA"/>
</dbReference>
<keyword evidence="1" id="KW-0732">Signal</keyword>
<name>A0ABU8NIE3_9SPHI</name>
<gene>
    <name evidence="2" type="ORF">WAE58_01300</name>
</gene>
<sequence>MKRLLLLICIATISTSIYAQKQHSHGVFWGRLILADTINSKLKWEIYLQKRTQSVGTGNIFEAPHFISVWPWLNYKLTPNTKVSLSPIAYFDSHVFYDGPEDVKPEGVKEYRVSARLENEQKLRFFNYSNRYSLEYRMRDLAYNGDYQPNWRARYQIRLEKPLLSVLSKDKPLSVFVSEEVFIQFGKAVKNNPNIFDQNRISVGAGYEVFKNVKLSASYLNIIQQRISGKDIDNAHALWVVLAFENLFSQFKKKPGTRK</sequence>
<dbReference type="Pfam" id="PF10677">
    <property type="entry name" value="DUF2490"/>
    <property type="match status" value="1"/>
</dbReference>
<accession>A0ABU8NIE3</accession>
<dbReference type="RefSeq" id="WP_337714918.1">
    <property type="nucleotide sequence ID" value="NZ_JBBEUB010000001.1"/>
</dbReference>
<reference evidence="2 3" key="1">
    <citation type="submission" date="2024-03" db="EMBL/GenBank/DDBJ databases">
        <title>Sequence of Lycoming College Course Isolates.</title>
        <authorList>
            <person name="Plotts O."/>
            <person name="Newman J."/>
        </authorList>
    </citation>
    <scope>NUCLEOTIDE SEQUENCE [LARGE SCALE GENOMIC DNA]</scope>
    <source>
        <strain evidence="2 3">CJB-3</strain>
    </source>
</reference>
<feature type="chain" id="PRO_5045884567" evidence="1">
    <location>
        <begin position="20"/>
        <end position="259"/>
    </location>
</feature>
<feature type="signal peptide" evidence="1">
    <location>
        <begin position="1"/>
        <end position="19"/>
    </location>
</feature>
<comment type="caution">
    <text evidence="2">The sequence shown here is derived from an EMBL/GenBank/DDBJ whole genome shotgun (WGS) entry which is preliminary data.</text>
</comment>
<evidence type="ECO:0000313" key="3">
    <source>
        <dbReference type="Proteomes" id="UP001378956"/>
    </source>
</evidence>
<proteinExistence type="predicted"/>
<organism evidence="2 3">
    <name type="scientific">Pedobacter panaciterrae</name>
    <dbReference type="NCBI Taxonomy" id="363849"/>
    <lineage>
        <taxon>Bacteria</taxon>
        <taxon>Pseudomonadati</taxon>
        <taxon>Bacteroidota</taxon>
        <taxon>Sphingobacteriia</taxon>
        <taxon>Sphingobacteriales</taxon>
        <taxon>Sphingobacteriaceae</taxon>
        <taxon>Pedobacter</taxon>
    </lineage>
</organism>
<protein>
    <submittedName>
        <fullName evidence="2">DUF2490 domain-containing protein</fullName>
    </submittedName>
</protein>
<evidence type="ECO:0000313" key="2">
    <source>
        <dbReference type="EMBL" id="MEJ2901038.1"/>
    </source>
</evidence>